<proteinExistence type="predicted"/>
<dbReference type="PROSITE" id="PS50846">
    <property type="entry name" value="HMA_2"/>
    <property type="match status" value="1"/>
</dbReference>
<dbReference type="STRING" id="868595.Desca_0078"/>
<dbReference type="RefSeq" id="WP_013809412.1">
    <property type="nucleotide sequence ID" value="NC_015565.1"/>
</dbReference>
<dbReference type="InterPro" id="IPR006121">
    <property type="entry name" value="HMA_dom"/>
</dbReference>
<gene>
    <name evidence="2" type="ordered locus">Desca_0078</name>
</gene>
<reference evidence="2 3" key="1">
    <citation type="submission" date="2011-05" db="EMBL/GenBank/DDBJ databases">
        <title>Complete sequence of Desulfotomaculum carboxydivorans CO-1-SRB.</title>
        <authorList>
            <consortium name="US DOE Joint Genome Institute"/>
            <person name="Lucas S."/>
            <person name="Han J."/>
            <person name="Lapidus A."/>
            <person name="Cheng J.-F."/>
            <person name="Goodwin L."/>
            <person name="Pitluck S."/>
            <person name="Peters L."/>
            <person name="Mikhailova N."/>
            <person name="Lu M."/>
            <person name="Han C."/>
            <person name="Tapia R."/>
            <person name="Land M."/>
            <person name="Hauser L."/>
            <person name="Kyrpides N."/>
            <person name="Ivanova N."/>
            <person name="Pagani I."/>
            <person name="Stams A."/>
            <person name="Plugge C."/>
            <person name="Muyzer G."/>
            <person name="Kuever J."/>
            <person name="Parshina S."/>
            <person name="Ivanova A."/>
            <person name="Nazina T."/>
            <person name="Woyke T."/>
        </authorList>
    </citation>
    <scope>NUCLEOTIDE SEQUENCE [LARGE SCALE GENOMIC DNA]</scope>
    <source>
        <strain evidence="3">DSM 14880 / VKM B-2319 / CO-1-SRB</strain>
    </source>
</reference>
<feature type="domain" description="HMA" evidence="1">
    <location>
        <begin position="32"/>
        <end position="99"/>
    </location>
</feature>
<protein>
    <recommendedName>
        <fullName evidence="1">HMA domain-containing protein</fullName>
    </recommendedName>
</protein>
<dbReference type="EMBL" id="CP002736">
    <property type="protein sequence ID" value="AEF92983.1"/>
    <property type="molecule type" value="Genomic_DNA"/>
</dbReference>
<organism evidence="2 3">
    <name type="scientific">Desulfotomaculum nigrificans (strain DSM 14880 / VKM B-2319 / CO-1-SRB)</name>
    <name type="common">Desulfotomaculum carboxydivorans</name>
    <dbReference type="NCBI Taxonomy" id="868595"/>
    <lineage>
        <taxon>Bacteria</taxon>
        <taxon>Bacillati</taxon>
        <taxon>Bacillota</taxon>
        <taxon>Clostridia</taxon>
        <taxon>Eubacteriales</taxon>
        <taxon>Desulfotomaculaceae</taxon>
        <taxon>Desulfotomaculum</taxon>
    </lineage>
</organism>
<evidence type="ECO:0000313" key="2">
    <source>
        <dbReference type="EMBL" id="AEF92983.1"/>
    </source>
</evidence>
<sequence length="100" mass="10996">MAGRTVKNRIEIGEKEVTALKNNPEIKNHQNITKTFKIGGLPGGQHDKEEIETYLSQINGVDKVVVNLEDSTVSVDFDPGAIHTDYLRGTLRSLGHDILG</sequence>
<name>F6B4G0_DESCC</name>
<accession>F6B4G0</accession>
<dbReference type="AlphaFoldDB" id="F6B4G0"/>
<evidence type="ECO:0000259" key="1">
    <source>
        <dbReference type="PROSITE" id="PS50846"/>
    </source>
</evidence>
<dbReference type="eggNOG" id="ENOG5033P2T">
    <property type="taxonomic scope" value="Bacteria"/>
</dbReference>
<dbReference type="Pfam" id="PF00403">
    <property type="entry name" value="HMA"/>
    <property type="match status" value="1"/>
</dbReference>
<dbReference type="Proteomes" id="UP000009226">
    <property type="component" value="Chromosome"/>
</dbReference>
<dbReference type="HOGENOM" id="CLU_134973_4_0_9"/>
<evidence type="ECO:0000313" key="3">
    <source>
        <dbReference type="Proteomes" id="UP000009226"/>
    </source>
</evidence>
<dbReference type="GO" id="GO:0046872">
    <property type="term" value="F:metal ion binding"/>
    <property type="evidence" value="ECO:0007669"/>
    <property type="project" value="InterPro"/>
</dbReference>
<dbReference type="InterPro" id="IPR036163">
    <property type="entry name" value="HMA_dom_sf"/>
</dbReference>
<keyword evidence="3" id="KW-1185">Reference proteome</keyword>
<dbReference type="Gene3D" id="3.30.70.100">
    <property type="match status" value="1"/>
</dbReference>
<dbReference type="CDD" id="cd00371">
    <property type="entry name" value="HMA"/>
    <property type="match status" value="1"/>
</dbReference>
<dbReference type="KEGG" id="dca:Desca_0078"/>
<dbReference type="SUPFAM" id="SSF55008">
    <property type="entry name" value="HMA, heavy metal-associated domain"/>
    <property type="match status" value="1"/>
</dbReference>